<dbReference type="InterPro" id="IPR042405">
    <property type="entry name" value="Protrudin"/>
</dbReference>
<keyword evidence="5" id="KW-1003">Cell membrane</keyword>
<dbReference type="FunFam" id="3.30.40.10:FF:000102">
    <property type="entry name" value="protrudin isoform X2"/>
    <property type="match status" value="1"/>
</dbReference>
<keyword evidence="14" id="KW-0966">Cell projection</keyword>
<dbReference type="Pfam" id="PF01363">
    <property type="entry name" value="FYVE"/>
    <property type="match status" value="1"/>
</dbReference>
<dbReference type="GO" id="GO:0031175">
    <property type="term" value="P:neuron projection development"/>
    <property type="evidence" value="ECO:0007669"/>
    <property type="project" value="TreeGrafter"/>
</dbReference>
<evidence type="ECO:0000256" key="11">
    <source>
        <dbReference type="ARBA" id="ARBA00022833"/>
    </source>
</evidence>
<evidence type="ECO:0000256" key="8">
    <source>
        <dbReference type="ARBA" id="ARBA00022753"/>
    </source>
</evidence>
<evidence type="ECO:0000256" key="4">
    <source>
        <dbReference type="ARBA" id="ARBA00015523"/>
    </source>
</evidence>
<feature type="domain" description="FYVE-type" evidence="19">
    <location>
        <begin position="388"/>
        <end position="454"/>
    </location>
</feature>
<dbReference type="EMBL" id="JAFHDT010000004">
    <property type="protein sequence ID" value="KAI7810966.1"/>
    <property type="molecule type" value="Genomic_DNA"/>
</dbReference>
<feature type="transmembrane region" description="Helical" evidence="18">
    <location>
        <begin position="98"/>
        <end position="118"/>
    </location>
</feature>
<evidence type="ECO:0000256" key="2">
    <source>
        <dbReference type="ARBA" id="ARBA00004460"/>
    </source>
</evidence>
<evidence type="ECO:0000256" key="6">
    <source>
        <dbReference type="ARBA" id="ARBA00022692"/>
    </source>
</evidence>
<evidence type="ECO:0000256" key="13">
    <source>
        <dbReference type="ARBA" id="ARBA00023136"/>
    </source>
</evidence>
<keyword evidence="9 16" id="KW-0863">Zinc-finger</keyword>
<evidence type="ECO:0000313" key="20">
    <source>
        <dbReference type="EMBL" id="KAI7810966.1"/>
    </source>
</evidence>
<dbReference type="GO" id="GO:0071782">
    <property type="term" value="C:endoplasmic reticulum tubular network"/>
    <property type="evidence" value="ECO:0007669"/>
    <property type="project" value="TreeGrafter"/>
</dbReference>
<evidence type="ECO:0000256" key="17">
    <source>
        <dbReference type="SAM" id="MobiDB-lite"/>
    </source>
</evidence>
<evidence type="ECO:0000256" key="14">
    <source>
        <dbReference type="ARBA" id="ARBA00023273"/>
    </source>
</evidence>
<evidence type="ECO:0000256" key="3">
    <source>
        <dbReference type="ARBA" id="ARBA00004477"/>
    </source>
</evidence>
<evidence type="ECO:0000256" key="5">
    <source>
        <dbReference type="ARBA" id="ARBA00022475"/>
    </source>
</evidence>
<dbReference type="GO" id="GO:0005789">
    <property type="term" value="C:endoplasmic reticulum membrane"/>
    <property type="evidence" value="ECO:0007669"/>
    <property type="project" value="UniProtKB-SubCell"/>
</dbReference>
<dbReference type="GO" id="GO:0055038">
    <property type="term" value="C:recycling endosome membrane"/>
    <property type="evidence" value="ECO:0007669"/>
    <property type="project" value="UniProtKB-SubCell"/>
</dbReference>
<dbReference type="GO" id="GO:0071787">
    <property type="term" value="P:endoplasmic reticulum tubular network formation"/>
    <property type="evidence" value="ECO:0007669"/>
    <property type="project" value="InterPro"/>
</dbReference>
<protein>
    <recommendedName>
        <fullName evidence="4">Protrudin</fullName>
    </recommendedName>
    <alternativeName>
        <fullName evidence="15">Zinc finger FYVE domain-containing protein 27</fullName>
    </alternativeName>
</protein>
<evidence type="ECO:0000259" key="19">
    <source>
        <dbReference type="PROSITE" id="PS50178"/>
    </source>
</evidence>
<keyword evidence="13 18" id="KW-0472">Membrane</keyword>
<comment type="subcellular location">
    <subcellularLocation>
        <location evidence="2">Cell projection</location>
        <location evidence="2">Growth cone membrane</location>
        <topology evidence="2">Multi-pass membrane protein</topology>
    </subcellularLocation>
    <subcellularLocation>
        <location evidence="3">Endoplasmic reticulum membrane</location>
        <topology evidence="3">Multi-pass membrane protein</topology>
    </subcellularLocation>
    <subcellularLocation>
        <location evidence="1">Recycling endosome membrane</location>
        <topology evidence="1">Multi-pass membrane protein</topology>
    </subcellularLocation>
</comment>
<dbReference type="PANTHER" id="PTHR14543:SF1">
    <property type="entry name" value="PROTRUDIN"/>
    <property type="match status" value="1"/>
</dbReference>
<accession>A0A9W7WZ40</accession>
<dbReference type="GO" id="GO:0072659">
    <property type="term" value="P:protein localization to plasma membrane"/>
    <property type="evidence" value="ECO:0007669"/>
    <property type="project" value="InterPro"/>
</dbReference>
<evidence type="ECO:0000256" key="16">
    <source>
        <dbReference type="PROSITE-ProRule" id="PRU00091"/>
    </source>
</evidence>
<organism evidence="20 21">
    <name type="scientific">Triplophysa rosa</name>
    <name type="common">Cave loach</name>
    <dbReference type="NCBI Taxonomy" id="992332"/>
    <lineage>
        <taxon>Eukaryota</taxon>
        <taxon>Metazoa</taxon>
        <taxon>Chordata</taxon>
        <taxon>Craniata</taxon>
        <taxon>Vertebrata</taxon>
        <taxon>Euteleostomi</taxon>
        <taxon>Actinopterygii</taxon>
        <taxon>Neopterygii</taxon>
        <taxon>Teleostei</taxon>
        <taxon>Ostariophysi</taxon>
        <taxon>Cypriniformes</taxon>
        <taxon>Nemacheilidae</taxon>
        <taxon>Triplophysa</taxon>
    </lineage>
</organism>
<proteinExistence type="predicted"/>
<evidence type="ECO:0000256" key="10">
    <source>
        <dbReference type="ARBA" id="ARBA00022824"/>
    </source>
</evidence>
<dbReference type="SMART" id="SM00064">
    <property type="entry name" value="FYVE"/>
    <property type="match status" value="1"/>
</dbReference>
<keyword evidence="10" id="KW-0256">Endoplasmic reticulum</keyword>
<feature type="region of interest" description="Disordered" evidence="17">
    <location>
        <begin position="270"/>
        <end position="313"/>
    </location>
</feature>
<dbReference type="CDD" id="cd15723">
    <property type="entry name" value="FYVE_protrudin"/>
    <property type="match status" value="1"/>
</dbReference>
<dbReference type="GO" id="GO:0008270">
    <property type="term" value="F:zinc ion binding"/>
    <property type="evidence" value="ECO:0007669"/>
    <property type="project" value="UniProtKB-KW"/>
</dbReference>
<feature type="transmembrane region" description="Helical" evidence="18">
    <location>
        <begin position="222"/>
        <end position="248"/>
    </location>
</feature>
<dbReference type="Proteomes" id="UP001059041">
    <property type="component" value="Linkage Group LG4"/>
</dbReference>
<sequence>MQYDYISISVYRCHVLWCPSMQCSTSSSSPPETPQTGGDRAELTQLPSKDVSFADSTSELSSPKALTFDLLNMVISFKRMAIYLEPITDTVEVLRYLLGWRMPWCSLLSCILLNILFLTLSEGVWISLLLLGVSAPAVLGYLGDRCKGVTSEMAAQRKKHYAVQRRDLQMVHMSKQEAMLEVKGMLKRIDDLLTQTCVYAESVYKVLYWESHAVSSMFYGSVLTAVCLLYTAPAGLSLSVLNSALFLWNKDFCRVLLELKEFVFPSRVQPAEETEPCDSDQGQLLDRTPTPTSVEDLSPGNIEEAEEAEPDDEFKDAIEETQLVLPVWPVVNLLPKVLWRRRLRKDDEDMSSGAPEFDTVSDNGLLSRNEPIRSKVSKLTEKLRKRVPSNTGNCFQCNSAFSVLKKRRNCSNCGVSFCSRCCSHKVFKSTMGATAPEAQRETVFVCTTCNTFLSTK</sequence>
<dbReference type="InterPro" id="IPR000306">
    <property type="entry name" value="Znf_FYVE"/>
</dbReference>
<keyword evidence="7" id="KW-0479">Metal-binding</keyword>
<evidence type="ECO:0000256" key="9">
    <source>
        <dbReference type="ARBA" id="ARBA00022771"/>
    </source>
</evidence>
<evidence type="ECO:0000313" key="21">
    <source>
        <dbReference type="Proteomes" id="UP001059041"/>
    </source>
</evidence>
<dbReference type="InterPro" id="IPR011011">
    <property type="entry name" value="Znf_FYVE_PHD"/>
</dbReference>
<dbReference type="GO" id="GO:0048011">
    <property type="term" value="P:neurotrophin TRK receptor signaling pathway"/>
    <property type="evidence" value="ECO:0007669"/>
    <property type="project" value="TreeGrafter"/>
</dbReference>
<feature type="compositionally biased region" description="Acidic residues" evidence="17">
    <location>
        <begin position="303"/>
        <end position="313"/>
    </location>
</feature>
<dbReference type="PANTHER" id="PTHR14543">
    <property type="entry name" value="PROTRUDIN"/>
    <property type="match status" value="1"/>
</dbReference>
<evidence type="ECO:0000256" key="18">
    <source>
        <dbReference type="SAM" id="Phobius"/>
    </source>
</evidence>
<gene>
    <name evidence="20" type="ORF">IRJ41_008744</name>
</gene>
<dbReference type="InterPro" id="IPR013083">
    <property type="entry name" value="Znf_RING/FYVE/PHD"/>
</dbReference>
<dbReference type="InterPro" id="IPR017455">
    <property type="entry name" value="Znf_FYVE-rel"/>
</dbReference>
<dbReference type="PROSITE" id="PS50178">
    <property type="entry name" value="ZF_FYVE"/>
    <property type="match status" value="1"/>
</dbReference>
<evidence type="ECO:0000256" key="7">
    <source>
        <dbReference type="ARBA" id="ARBA00022723"/>
    </source>
</evidence>
<dbReference type="AlphaFoldDB" id="A0A9W7WZ40"/>
<keyword evidence="8" id="KW-0967">Endosome</keyword>
<dbReference type="GO" id="GO:0016192">
    <property type="term" value="P:vesicle-mediated transport"/>
    <property type="evidence" value="ECO:0007669"/>
    <property type="project" value="InterPro"/>
</dbReference>
<evidence type="ECO:0000256" key="1">
    <source>
        <dbReference type="ARBA" id="ARBA00004195"/>
    </source>
</evidence>
<evidence type="ECO:0000256" key="15">
    <source>
        <dbReference type="ARBA" id="ARBA00032025"/>
    </source>
</evidence>
<keyword evidence="21" id="KW-1185">Reference proteome</keyword>
<evidence type="ECO:0000256" key="12">
    <source>
        <dbReference type="ARBA" id="ARBA00022989"/>
    </source>
</evidence>
<feature type="transmembrane region" description="Helical" evidence="18">
    <location>
        <begin position="124"/>
        <end position="143"/>
    </location>
</feature>
<dbReference type="GO" id="GO:0045773">
    <property type="term" value="P:positive regulation of axon extension"/>
    <property type="evidence" value="ECO:0007669"/>
    <property type="project" value="TreeGrafter"/>
</dbReference>
<dbReference type="GO" id="GO:0032584">
    <property type="term" value="C:growth cone membrane"/>
    <property type="evidence" value="ECO:0007669"/>
    <property type="project" value="UniProtKB-SubCell"/>
</dbReference>
<reference evidence="20" key="1">
    <citation type="submission" date="2021-02" db="EMBL/GenBank/DDBJ databases">
        <title>Comparative genomics reveals that relaxation of natural selection precedes convergent phenotypic evolution of cavefish.</title>
        <authorList>
            <person name="Peng Z."/>
        </authorList>
    </citation>
    <scope>NUCLEOTIDE SEQUENCE</scope>
    <source>
        <tissue evidence="20">Muscle</tissue>
    </source>
</reference>
<comment type="caution">
    <text evidence="20">The sequence shown here is derived from an EMBL/GenBank/DDBJ whole genome shotgun (WGS) entry which is preliminary data.</text>
</comment>
<name>A0A9W7WZ40_TRIRA</name>
<dbReference type="Gene3D" id="3.30.40.10">
    <property type="entry name" value="Zinc/RING finger domain, C3HC4 (zinc finger)"/>
    <property type="match status" value="1"/>
</dbReference>
<keyword evidence="6 18" id="KW-0812">Transmembrane</keyword>
<keyword evidence="12 18" id="KW-1133">Transmembrane helix</keyword>
<keyword evidence="11" id="KW-0862">Zinc</keyword>
<dbReference type="SUPFAM" id="SSF57903">
    <property type="entry name" value="FYVE/PHD zinc finger"/>
    <property type="match status" value="1"/>
</dbReference>